<evidence type="ECO:0000256" key="1">
    <source>
        <dbReference type="SAM" id="MobiDB-lite"/>
    </source>
</evidence>
<keyword evidence="3" id="KW-1185">Reference proteome</keyword>
<reference evidence="2 3" key="1">
    <citation type="journal article" date="2018" name="PLoS ONE">
        <title>The draft genome of Kipferlia bialata reveals reductive genome evolution in fornicate parasites.</title>
        <authorList>
            <person name="Tanifuji G."/>
            <person name="Takabayashi S."/>
            <person name="Kume K."/>
            <person name="Takagi M."/>
            <person name="Nakayama T."/>
            <person name="Kamikawa R."/>
            <person name="Inagaki Y."/>
            <person name="Hashimoto T."/>
        </authorList>
    </citation>
    <scope>NUCLEOTIDE SEQUENCE [LARGE SCALE GENOMIC DNA]</scope>
    <source>
        <strain evidence="2">NY0173</strain>
    </source>
</reference>
<sequence length="257" mass="28539">MLKDARGDGNNRADICRMLLDILAERLTLTCGSGPLVSDPVLFHFHRLGVHGHLLRYTASVTPEGDAEDALALKQVGNWACVLAYVFTVFDIPQGDTLRDSLHHFLSDNCNTVEQLVRVGVGMRQLVTENAAQWLEVNGDELQEERWWYADIYAAYMAIPARLERLSVCLVSCMIATGGDLERVVRESPLLQGISGAGVSEVDRLLGDLAHERQYWEEVEPLSDLHAMLNEDSDESSGSEESLGDDESSGWYEEEGE</sequence>
<proteinExistence type="predicted"/>
<feature type="compositionally biased region" description="Acidic residues" evidence="1">
    <location>
        <begin position="231"/>
        <end position="257"/>
    </location>
</feature>
<protein>
    <submittedName>
        <fullName evidence="2">Uncharacterized protein</fullName>
    </submittedName>
</protein>
<evidence type="ECO:0000313" key="3">
    <source>
        <dbReference type="Proteomes" id="UP000265618"/>
    </source>
</evidence>
<evidence type="ECO:0000313" key="2">
    <source>
        <dbReference type="EMBL" id="GCA63757.1"/>
    </source>
</evidence>
<dbReference type="EMBL" id="BDIP01004925">
    <property type="protein sequence ID" value="GCA63757.1"/>
    <property type="molecule type" value="Genomic_DNA"/>
</dbReference>
<feature type="region of interest" description="Disordered" evidence="1">
    <location>
        <begin position="226"/>
        <end position="257"/>
    </location>
</feature>
<gene>
    <name evidence="2" type="ORF">KIPB_011765</name>
</gene>
<comment type="caution">
    <text evidence="2">The sequence shown here is derived from an EMBL/GenBank/DDBJ whole genome shotgun (WGS) entry which is preliminary data.</text>
</comment>
<organism evidence="2 3">
    <name type="scientific">Kipferlia bialata</name>
    <dbReference type="NCBI Taxonomy" id="797122"/>
    <lineage>
        <taxon>Eukaryota</taxon>
        <taxon>Metamonada</taxon>
        <taxon>Carpediemonas-like organisms</taxon>
        <taxon>Kipferlia</taxon>
    </lineage>
</organism>
<accession>A0A391NQQ8</accession>
<dbReference type="AlphaFoldDB" id="A0A391NQQ8"/>
<name>A0A391NQQ8_9EUKA</name>
<dbReference type="Proteomes" id="UP000265618">
    <property type="component" value="Unassembled WGS sequence"/>
</dbReference>